<evidence type="ECO:0000313" key="2">
    <source>
        <dbReference type="EMBL" id="AUB85051.1"/>
    </source>
</evidence>
<evidence type="ECO:0000313" key="3">
    <source>
        <dbReference type="Proteomes" id="UP000232638"/>
    </source>
</evidence>
<proteinExistence type="predicted"/>
<evidence type="ECO:0000259" key="1">
    <source>
        <dbReference type="Pfam" id="PF07812"/>
    </source>
</evidence>
<sequence length="465" mass="51233">MEKFSGESLRAMEMICFIGMTVGESEASSVCDARYLGPVCAGDIPAAISEFRPQVIGIVDGLFHLTAAVLHKDILYALSRGIIVYGAASIGALRAAELHRYGMIGVGQIYQRFVSGEWDGDDEVAVPCVYLKGRGWSVMPGFDALANIRATMDEAVRLDIVSSNVATSVIARAKKMCFIDRSWDHILNPESFPETALDIARLRRTVPEFRVDLKKMDALAMLRKMRDWAEDGRKAPGFTEYSIEPPCGPFWDEALFSRPLEVVSPIDRGIPGADDVPVLRDLLDFAVVADSEGARLFQDGLVRTLLCQLGRVLGIVPQSDEVAACRLKLVGEDDGGAGNLGPLDDIDIDELASEEVVCERVLEEVTLNIQRGLLLTLLVESNYVKAKERLLRIMQEARKQSSYGSGVDAQVLLEAHLLRLGVKSPEDHFARYLSWMPAHRLRYVVRMLLTEDNGMQNDTSAGESV</sequence>
<organism evidence="2 3">
    <name type="scientific">Candidatus Thiodictyon syntrophicum</name>
    <dbReference type="NCBI Taxonomy" id="1166950"/>
    <lineage>
        <taxon>Bacteria</taxon>
        <taxon>Pseudomonadati</taxon>
        <taxon>Pseudomonadota</taxon>
        <taxon>Gammaproteobacteria</taxon>
        <taxon>Chromatiales</taxon>
        <taxon>Chromatiaceae</taxon>
        <taxon>Thiodictyon</taxon>
    </lineage>
</organism>
<dbReference type="RefSeq" id="WP_100922705.1">
    <property type="nucleotide sequence ID" value="NZ_CP020371.1"/>
</dbReference>
<gene>
    <name evidence="2" type="ORF">THSYN_29395</name>
</gene>
<accession>A0A2K8UIQ4</accession>
<dbReference type="OrthoDB" id="118811at2"/>
<dbReference type="KEGG" id="tsy:THSYN_29395"/>
<dbReference type="AlphaFoldDB" id="A0A2K8UIQ4"/>
<keyword evidence="2" id="KW-0614">Plasmid</keyword>
<dbReference type="EMBL" id="CP020371">
    <property type="protein sequence ID" value="AUB85051.1"/>
    <property type="molecule type" value="Genomic_DNA"/>
</dbReference>
<geneLocation type="plasmid" evidence="3">
    <name>pts417</name>
</geneLocation>
<protein>
    <recommendedName>
        <fullName evidence="1">TfuA-like core domain-containing protein</fullName>
    </recommendedName>
</protein>
<dbReference type="Pfam" id="PF07812">
    <property type="entry name" value="TfuA"/>
    <property type="match status" value="1"/>
</dbReference>
<feature type="domain" description="TfuA-like core" evidence="1">
    <location>
        <begin position="60"/>
        <end position="182"/>
    </location>
</feature>
<dbReference type="Proteomes" id="UP000232638">
    <property type="component" value="Plasmid pTs417"/>
</dbReference>
<keyword evidence="3" id="KW-1185">Reference proteome</keyword>
<name>A0A2K8UIQ4_9GAMM</name>
<reference evidence="2 3" key="1">
    <citation type="submission" date="2017-03" db="EMBL/GenBank/DDBJ databases">
        <title>Complete genome sequence of Candidatus 'Thiodictyon syntrophicum' sp. nov. strain Cad16T, a photolithoautotroph purple sulfur bacterium isolated from an alpine meromictic lake.</title>
        <authorList>
            <person name="Luedin S.M."/>
            <person name="Pothier J.F."/>
            <person name="Danza F."/>
            <person name="Storelli N."/>
            <person name="Wittwer M."/>
            <person name="Tonolla M."/>
        </authorList>
    </citation>
    <scope>NUCLEOTIDE SEQUENCE [LARGE SCALE GENOMIC DNA]</scope>
    <source>
        <strain evidence="2 3">Cad16T</strain>
        <plasmid evidence="3">Plasmid pts417</plasmid>
    </source>
</reference>
<dbReference type="InterPro" id="IPR012924">
    <property type="entry name" value="TfuA_core"/>
</dbReference>